<evidence type="ECO:0000313" key="2">
    <source>
        <dbReference type="EMBL" id="OYQ43726.1"/>
    </source>
</evidence>
<dbReference type="EMBL" id="NOXX01000199">
    <property type="protein sequence ID" value="OYQ43726.1"/>
    <property type="molecule type" value="Genomic_DNA"/>
</dbReference>
<feature type="domain" description="TPM" evidence="1">
    <location>
        <begin position="6"/>
        <end position="121"/>
    </location>
</feature>
<protein>
    <recommendedName>
        <fullName evidence="1">TPM domain-containing protein</fullName>
    </recommendedName>
</protein>
<dbReference type="Proteomes" id="UP000216035">
    <property type="component" value="Unassembled WGS sequence"/>
</dbReference>
<accession>A0A255ZQJ2</accession>
<proteinExistence type="predicted"/>
<dbReference type="Pfam" id="PF04536">
    <property type="entry name" value="TPM_phosphatase"/>
    <property type="match status" value="1"/>
</dbReference>
<name>A0A255ZQJ2_9FLAO</name>
<dbReference type="PANTHER" id="PTHR30373">
    <property type="entry name" value="UPF0603 PROTEIN YGCG"/>
    <property type="match status" value="1"/>
</dbReference>
<dbReference type="PANTHER" id="PTHR30373:SF8">
    <property type="entry name" value="BLL7265 PROTEIN"/>
    <property type="match status" value="1"/>
</dbReference>
<dbReference type="Gene3D" id="3.10.310.50">
    <property type="match status" value="1"/>
</dbReference>
<dbReference type="OrthoDB" id="9786161at2"/>
<keyword evidence="3" id="KW-1185">Reference proteome</keyword>
<dbReference type="InterPro" id="IPR007621">
    <property type="entry name" value="TPM_dom"/>
</dbReference>
<comment type="caution">
    <text evidence="2">The sequence shown here is derived from an EMBL/GenBank/DDBJ whole genome shotgun (WGS) entry which is preliminary data.</text>
</comment>
<sequence>MSAVESFLTPAEESAIVAAIASAERATSGEIRLHIERLCSGDPLERAKQVFELLEMHKTEQKNGVLFYLAVDDHKFAICGDRGIDAVVPADFWNSTKDLLASHFKRAEFAAGLIAGIELAGEQLKKYFPYAKDDQNELSNEISKG</sequence>
<organism evidence="2 3">
    <name type="scientific">Flavobacterium aurantiibacter</name>
    <dbReference type="NCBI Taxonomy" id="2023067"/>
    <lineage>
        <taxon>Bacteria</taxon>
        <taxon>Pseudomonadati</taxon>
        <taxon>Bacteroidota</taxon>
        <taxon>Flavobacteriia</taxon>
        <taxon>Flavobacteriales</taxon>
        <taxon>Flavobacteriaceae</taxon>
        <taxon>Flavobacterium</taxon>
    </lineage>
</organism>
<dbReference type="AlphaFoldDB" id="A0A255ZQJ2"/>
<reference evidence="2 3" key="1">
    <citation type="submission" date="2017-07" db="EMBL/GenBank/DDBJ databases">
        <title>Flavobacterium cyanobacteriorum sp. nov., isolated from cyanobacterial aggregates in a eutrophic lake.</title>
        <authorList>
            <person name="Cai H."/>
        </authorList>
    </citation>
    <scope>NUCLEOTIDE SEQUENCE [LARGE SCALE GENOMIC DNA]</scope>
    <source>
        <strain evidence="2 3">TH167</strain>
    </source>
</reference>
<evidence type="ECO:0000259" key="1">
    <source>
        <dbReference type="Pfam" id="PF04536"/>
    </source>
</evidence>
<gene>
    <name evidence="2" type="ORF">CHX27_09095</name>
</gene>
<dbReference type="RefSeq" id="WP_094486460.1">
    <property type="nucleotide sequence ID" value="NZ_NOXX01000199.1"/>
</dbReference>
<evidence type="ECO:0000313" key="3">
    <source>
        <dbReference type="Proteomes" id="UP000216035"/>
    </source>
</evidence>